<dbReference type="Gene3D" id="3.40.630.90">
    <property type="match status" value="1"/>
</dbReference>
<keyword evidence="3" id="KW-1185">Reference proteome</keyword>
<comment type="caution">
    <text evidence="2">The sequence shown here is derived from an EMBL/GenBank/DDBJ whole genome shotgun (WGS) entry which is preliminary data.</text>
</comment>
<name>A0ABR2K3S2_9EUKA</name>
<organism evidence="2 3">
    <name type="scientific">Tritrichomonas musculus</name>
    <dbReference type="NCBI Taxonomy" id="1915356"/>
    <lineage>
        <taxon>Eukaryota</taxon>
        <taxon>Metamonada</taxon>
        <taxon>Parabasalia</taxon>
        <taxon>Tritrichomonadida</taxon>
        <taxon>Tritrichomonadidae</taxon>
        <taxon>Tritrichomonas</taxon>
    </lineage>
</organism>
<feature type="domain" description="N-acetyltransferase" evidence="1">
    <location>
        <begin position="8"/>
        <end position="142"/>
    </location>
</feature>
<dbReference type="InterPro" id="IPR041496">
    <property type="entry name" value="YitH/HolE_GNAT"/>
</dbReference>
<dbReference type="SUPFAM" id="SSF55729">
    <property type="entry name" value="Acyl-CoA N-acyltransferases (Nat)"/>
    <property type="match status" value="1"/>
</dbReference>
<accession>A0ABR2K3S2</accession>
<gene>
    <name evidence="2" type="ORF">M9Y10_041151</name>
</gene>
<proteinExistence type="predicted"/>
<evidence type="ECO:0000313" key="2">
    <source>
        <dbReference type="EMBL" id="KAK8885699.1"/>
    </source>
</evidence>
<dbReference type="InterPro" id="IPR016181">
    <property type="entry name" value="Acyl_CoA_acyltransferase"/>
</dbReference>
<reference evidence="2 3" key="1">
    <citation type="submission" date="2024-04" db="EMBL/GenBank/DDBJ databases">
        <title>Tritrichomonas musculus Genome.</title>
        <authorList>
            <person name="Alves-Ferreira E."/>
            <person name="Grigg M."/>
            <person name="Lorenzi H."/>
            <person name="Galac M."/>
        </authorList>
    </citation>
    <scope>NUCLEOTIDE SEQUENCE [LARGE SCALE GENOMIC DNA]</scope>
    <source>
        <strain evidence="2 3">EAF2021</strain>
    </source>
</reference>
<dbReference type="PANTHER" id="PTHR47237">
    <property type="entry name" value="SLL0310 PROTEIN"/>
    <property type="match status" value="1"/>
</dbReference>
<dbReference type="PROSITE" id="PS51186">
    <property type="entry name" value="GNAT"/>
    <property type="match status" value="1"/>
</dbReference>
<dbReference type="Proteomes" id="UP001470230">
    <property type="component" value="Unassembled WGS sequence"/>
</dbReference>
<dbReference type="Gene3D" id="3.40.630.30">
    <property type="match status" value="1"/>
</dbReference>
<evidence type="ECO:0000259" key="1">
    <source>
        <dbReference type="PROSITE" id="PS51186"/>
    </source>
</evidence>
<dbReference type="CDD" id="cd04301">
    <property type="entry name" value="NAT_SF"/>
    <property type="match status" value="1"/>
</dbReference>
<protein>
    <recommendedName>
        <fullName evidence="1">N-acetyltransferase domain-containing protein</fullName>
    </recommendedName>
</protein>
<dbReference type="EMBL" id="JAPFFF010000007">
    <property type="protein sequence ID" value="KAK8885699.1"/>
    <property type="molecule type" value="Genomic_DNA"/>
</dbReference>
<sequence>MDAESEEYKIVKMDRNDLKIMLDYAINERWVESYDTIDAYYELDPDGFLKGVIGDEIVATISAVRYPDNFAFLGYYIVKPKYRKKGYGLKIFQKALEHCDGCMIGLDAVQERVESYEKSGFTISTGSIRYIGEAINVNSDLNILNYDENEHFNHIALYDKDCFPSTRSDFLRNWLKIPNAKSIVYYNDKKELSGYASMHETNKGWEISPCYADSNDIAKALIATLINKLKEGDPFIVNVPANNKLATNLIEELKNTYHIKFVIEDQRMYKNGHPDNLNIPKFYSLLSLAVG</sequence>
<dbReference type="InterPro" id="IPR052729">
    <property type="entry name" value="Acyl/Acetyltrans_Enzymes"/>
</dbReference>
<dbReference type="Pfam" id="PF18014">
    <property type="entry name" value="Acetyltransf_18"/>
    <property type="match status" value="1"/>
</dbReference>
<evidence type="ECO:0000313" key="3">
    <source>
        <dbReference type="Proteomes" id="UP001470230"/>
    </source>
</evidence>
<dbReference type="Pfam" id="PF00583">
    <property type="entry name" value="Acetyltransf_1"/>
    <property type="match status" value="1"/>
</dbReference>
<dbReference type="InterPro" id="IPR000182">
    <property type="entry name" value="GNAT_dom"/>
</dbReference>
<dbReference type="PANTHER" id="PTHR47237:SF1">
    <property type="entry name" value="SLL0310 PROTEIN"/>
    <property type="match status" value="1"/>
</dbReference>